<proteinExistence type="predicted"/>
<feature type="transmembrane region" description="Helical" evidence="1">
    <location>
        <begin position="12"/>
        <end position="32"/>
    </location>
</feature>
<comment type="caution">
    <text evidence="2">The sequence shown here is derived from an EMBL/GenBank/DDBJ whole genome shotgun (WGS) entry which is preliminary data.</text>
</comment>
<gene>
    <name evidence="2" type="ORF">DL1_18460</name>
</gene>
<keyword evidence="1" id="KW-1133">Transmembrane helix</keyword>
<evidence type="ECO:0000256" key="1">
    <source>
        <dbReference type="SAM" id="Phobius"/>
    </source>
</evidence>
<evidence type="ECO:0000313" key="2">
    <source>
        <dbReference type="EMBL" id="KEP67869.1"/>
    </source>
</evidence>
<reference evidence="2 3" key="1">
    <citation type="submission" date="2014-03" db="EMBL/GenBank/DDBJ databases">
        <title>The draft genome sequence of Thioclava dalianensis DLFJ1-1.</title>
        <authorList>
            <person name="Lai Q."/>
            <person name="Shao Z."/>
        </authorList>
    </citation>
    <scope>NUCLEOTIDE SEQUENCE [LARGE SCALE GENOMIC DNA]</scope>
    <source>
        <strain evidence="2 3">DLFJ1-1</strain>
    </source>
</reference>
<sequence length="224" mass="25609">MVGAGMVNLQALISIFQLSASFCLIVGAISSYRRAHERTIENKLDVASSQMTTVISLRQDQLEPPEIRNNLQDLKLKDLSDRELRRYLGDVTIRFYGRRFKFAATDRFIDRALVIVGISSIAGLIVSSRFPGAMVNDWVFYGISIVSLGLPIASFLKVSFEVKRHDHYFNRRFDKEYSKKIQPKHEGRIRSLPSRGEIFSVANEVRVRKSNLTKDAEKYNAHPR</sequence>
<dbReference type="EMBL" id="JHEH01000066">
    <property type="protein sequence ID" value="KEP67869.1"/>
    <property type="molecule type" value="Genomic_DNA"/>
</dbReference>
<dbReference type="AlphaFoldDB" id="A0A074T840"/>
<keyword evidence="1" id="KW-0472">Membrane</keyword>
<evidence type="ECO:0000313" key="3">
    <source>
        <dbReference type="Proteomes" id="UP000027725"/>
    </source>
</evidence>
<accession>A0A074T840</accession>
<feature type="transmembrane region" description="Helical" evidence="1">
    <location>
        <begin position="138"/>
        <end position="156"/>
    </location>
</feature>
<organism evidence="2 3">
    <name type="scientific">Thioclava dalianensis</name>
    <dbReference type="NCBI Taxonomy" id="1185766"/>
    <lineage>
        <taxon>Bacteria</taxon>
        <taxon>Pseudomonadati</taxon>
        <taxon>Pseudomonadota</taxon>
        <taxon>Alphaproteobacteria</taxon>
        <taxon>Rhodobacterales</taxon>
        <taxon>Paracoccaceae</taxon>
        <taxon>Thioclava</taxon>
    </lineage>
</organism>
<dbReference type="Proteomes" id="UP000027725">
    <property type="component" value="Unassembled WGS sequence"/>
</dbReference>
<feature type="transmembrane region" description="Helical" evidence="1">
    <location>
        <begin position="108"/>
        <end position="126"/>
    </location>
</feature>
<keyword evidence="1" id="KW-0812">Transmembrane</keyword>
<keyword evidence="3" id="KW-1185">Reference proteome</keyword>
<name>A0A074T840_9RHOB</name>
<protein>
    <submittedName>
        <fullName evidence="2">Uncharacterized protein</fullName>
    </submittedName>
</protein>